<feature type="compositionally biased region" description="Basic and acidic residues" evidence="1">
    <location>
        <begin position="147"/>
        <end position="164"/>
    </location>
</feature>
<feature type="non-terminal residue" evidence="2">
    <location>
        <position position="1"/>
    </location>
</feature>
<evidence type="ECO:0000313" key="3">
    <source>
        <dbReference type="Proteomes" id="UP000789405"/>
    </source>
</evidence>
<dbReference type="Proteomes" id="UP000789405">
    <property type="component" value="Unassembled WGS sequence"/>
</dbReference>
<evidence type="ECO:0000256" key="1">
    <source>
        <dbReference type="SAM" id="MobiDB-lite"/>
    </source>
</evidence>
<accession>A0A9N9JE47</accession>
<feature type="non-terminal residue" evidence="2">
    <location>
        <position position="164"/>
    </location>
</feature>
<feature type="region of interest" description="Disordered" evidence="1">
    <location>
        <begin position="145"/>
        <end position="164"/>
    </location>
</feature>
<evidence type="ECO:0000313" key="2">
    <source>
        <dbReference type="EMBL" id="CAG8776415.1"/>
    </source>
</evidence>
<reference evidence="2" key="1">
    <citation type="submission" date="2021-06" db="EMBL/GenBank/DDBJ databases">
        <authorList>
            <person name="Kallberg Y."/>
            <person name="Tangrot J."/>
            <person name="Rosling A."/>
        </authorList>
    </citation>
    <scope>NUCLEOTIDE SEQUENCE</scope>
    <source>
        <strain evidence="2">MA453B</strain>
    </source>
</reference>
<protein>
    <submittedName>
        <fullName evidence="2">27145_t:CDS:1</fullName>
    </submittedName>
</protein>
<dbReference type="AlphaFoldDB" id="A0A9N9JE47"/>
<organism evidence="2 3">
    <name type="scientific">Dentiscutata erythropus</name>
    <dbReference type="NCBI Taxonomy" id="1348616"/>
    <lineage>
        <taxon>Eukaryota</taxon>
        <taxon>Fungi</taxon>
        <taxon>Fungi incertae sedis</taxon>
        <taxon>Mucoromycota</taxon>
        <taxon>Glomeromycotina</taxon>
        <taxon>Glomeromycetes</taxon>
        <taxon>Diversisporales</taxon>
        <taxon>Gigasporaceae</taxon>
        <taxon>Dentiscutata</taxon>
    </lineage>
</organism>
<feature type="region of interest" description="Disordered" evidence="1">
    <location>
        <begin position="106"/>
        <end position="129"/>
    </location>
</feature>
<comment type="caution">
    <text evidence="2">The sequence shown here is derived from an EMBL/GenBank/DDBJ whole genome shotgun (WGS) entry which is preliminary data.</text>
</comment>
<name>A0A9N9JE47_9GLOM</name>
<gene>
    <name evidence="2" type="ORF">DERYTH_LOCUS19201</name>
</gene>
<dbReference type="EMBL" id="CAJVPY010020638">
    <property type="protein sequence ID" value="CAG8776415.1"/>
    <property type="molecule type" value="Genomic_DNA"/>
</dbReference>
<proteinExistence type="predicted"/>
<sequence>TNTDSIDELVLSEAPPSYLSEEQEQIRPSIPETIINVKQENLFNNDNNQVEYIPIYLTIDNTPIVNYWKADQYQDNTEIDPWNPTTSPQFQQVLLFEDTVLQLPGGFSNQQPWDHNQSQPTSPTGSDHTQVHTVDYITLFNNNEFAGDSKSETTKSSEEKSSIV</sequence>
<keyword evidence="3" id="KW-1185">Reference proteome</keyword>
<feature type="compositionally biased region" description="Polar residues" evidence="1">
    <location>
        <begin position="107"/>
        <end position="129"/>
    </location>
</feature>